<keyword evidence="1" id="KW-0802">TPR repeat</keyword>
<name>A0A372IUL2_9BACT</name>
<feature type="region of interest" description="Disordered" evidence="2">
    <location>
        <begin position="1"/>
        <end position="24"/>
    </location>
</feature>
<feature type="transmembrane region" description="Helical" evidence="3">
    <location>
        <begin position="29"/>
        <end position="47"/>
    </location>
</feature>
<dbReference type="SMART" id="SM00028">
    <property type="entry name" value="TPR"/>
    <property type="match status" value="8"/>
</dbReference>
<feature type="repeat" description="TPR" evidence="1">
    <location>
        <begin position="595"/>
        <end position="628"/>
    </location>
</feature>
<evidence type="ECO:0000256" key="2">
    <source>
        <dbReference type="SAM" id="MobiDB-lite"/>
    </source>
</evidence>
<dbReference type="InterPro" id="IPR019734">
    <property type="entry name" value="TPR_rpt"/>
</dbReference>
<dbReference type="InterPro" id="IPR011990">
    <property type="entry name" value="TPR-like_helical_dom_sf"/>
</dbReference>
<dbReference type="Pfam" id="PF14559">
    <property type="entry name" value="TPR_19"/>
    <property type="match status" value="1"/>
</dbReference>
<reference evidence="4 5" key="1">
    <citation type="submission" date="2018-08" db="EMBL/GenBank/DDBJ databases">
        <title>Acidipila sp. 4G-K13, an acidobacterium isolated from forest soil.</title>
        <authorList>
            <person name="Gao Z.-H."/>
            <person name="Qiu L.-H."/>
        </authorList>
    </citation>
    <scope>NUCLEOTIDE SEQUENCE [LARGE SCALE GENOMIC DNA]</scope>
    <source>
        <strain evidence="4 5">4G-K13</strain>
    </source>
</reference>
<accession>A0A372IUL2</accession>
<dbReference type="PROSITE" id="PS50005">
    <property type="entry name" value="TPR"/>
    <property type="match status" value="3"/>
</dbReference>
<dbReference type="RefSeq" id="WP_117297916.1">
    <property type="nucleotide sequence ID" value="NZ_QVQT02000001.1"/>
</dbReference>
<evidence type="ECO:0000313" key="5">
    <source>
        <dbReference type="Proteomes" id="UP000264702"/>
    </source>
</evidence>
<gene>
    <name evidence="4" type="ORF">D0Y96_03490</name>
</gene>
<evidence type="ECO:0000313" key="4">
    <source>
        <dbReference type="EMBL" id="RFU18620.1"/>
    </source>
</evidence>
<protein>
    <submittedName>
        <fullName evidence="4">Tetratricopeptide repeat protein</fullName>
    </submittedName>
</protein>
<dbReference type="EMBL" id="QVQT01000001">
    <property type="protein sequence ID" value="RFU18620.1"/>
    <property type="molecule type" value="Genomic_DNA"/>
</dbReference>
<sequence>MAKKRDKPRPPTRPAGGRGENTPSHLRKLWPVAAVIALLLLAVLWGLNHHRRAASVEAENSYVDPAVCISCHQDVEQTFSHTGMGRSIQSPSAAGVIEDYQHKNTLYNQRSDTWYTMVERDGSFYQRRHQVGPDGKEANVLEERVDYVIGSGDQARSYLHRDADGRIIQLPVSWYSEEGGHWAMTPGYDQRDQEDFHGAISYDCIFCHDAYPRPAVSRDILESGEPIFEKPLPEGIDCQRCHGPGKAHVDAARSDKSTILQVRSAIVNPARLSRQRQMEVCMECHLSTSGSQGENVSRRYDRGIFSYIPGRPLSDYKLYFDRADNEQHKNDFKVADAAYRLVFSACYRKSGMTCLTCHNPHVEKQGPAAIPGYTKICESCHQSVKHTVALPAGQNCISCHMPQRRGQYAVNIVLTDHYIQRERPQGDLTAHLQEPEEGAQPAEKLALFYPSSLPKTPKNALYLAAAQVESNPGNADNIHALRTAIGQDKTAPAEILAALGNAYAADGNASEAEQWLEQARSRKPASRPIVKELAEVLFTEGKYQRAAEVLQQVSSTPPFDSALLADLGNAYARQGMLDQAQAALERSIAINPETAQAYNLLGLISIQRGDDAKAGGYFREALLYQPGLAEADDNLGKLQMGNQDFTGAEYDLKRAIASDPKDADSHHSYGLLLMLKNAYGPAADQMRQAIALNPGDALTFSDLGDALAAGRQYAASEQAYRAALQRDPNLAQANLGLGTLLHQTGDDADAQKYCRLASASSDPSIRSAAQQCMH</sequence>
<dbReference type="PANTHER" id="PTHR12558:SF13">
    <property type="entry name" value="CELL DIVISION CYCLE PROTEIN 27 HOMOLOG"/>
    <property type="match status" value="1"/>
</dbReference>
<dbReference type="Proteomes" id="UP000264702">
    <property type="component" value="Unassembled WGS sequence"/>
</dbReference>
<feature type="repeat" description="TPR" evidence="1">
    <location>
        <begin position="561"/>
        <end position="594"/>
    </location>
</feature>
<dbReference type="SUPFAM" id="SSF48695">
    <property type="entry name" value="Multiheme cytochromes"/>
    <property type="match status" value="1"/>
</dbReference>
<evidence type="ECO:0000256" key="3">
    <source>
        <dbReference type="SAM" id="Phobius"/>
    </source>
</evidence>
<dbReference type="PANTHER" id="PTHR12558">
    <property type="entry name" value="CELL DIVISION CYCLE 16,23,27"/>
    <property type="match status" value="1"/>
</dbReference>
<keyword evidence="3" id="KW-0472">Membrane</keyword>
<dbReference type="AlphaFoldDB" id="A0A372IUL2"/>
<dbReference type="SUPFAM" id="SSF48452">
    <property type="entry name" value="TPR-like"/>
    <property type="match status" value="1"/>
</dbReference>
<organism evidence="4 5">
    <name type="scientific">Paracidobacterium acidisoli</name>
    <dbReference type="NCBI Taxonomy" id="2303751"/>
    <lineage>
        <taxon>Bacteria</taxon>
        <taxon>Pseudomonadati</taxon>
        <taxon>Acidobacteriota</taxon>
        <taxon>Terriglobia</taxon>
        <taxon>Terriglobales</taxon>
        <taxon>Acidobacteriaceae</taxon>
        <taxon>Paracidobacterium</taxon>
    </lineage>
</organism>
<dbReference type="Pfam" id="PF13432">
    <property type="entry name" value="TPR_16"/>
    <property type="match status" value="2"/>
</dbReference>
<keyword evidence="3" id="KW-1133">Transmembrane helix</keyword>
<dbReference type="Gene3D" id="1.10.1130.10">
    <property type="entry name" value="Flavocytochrome C3, Chain A"/>
    <property type="match status" value="1"/>
</dbReference>
<feature type="repeat" description="TPR" evidence="1">
    <location>
        <begin position="493"/>
        <end position="526"/>
    </location>
</feature>
<comment type="caution">
    <text evidence="4">The sequence shown here is derived from an EMBL/GenBank/DDBJ whole genome shotgun (WGS) entry which is preliminary data.</text>
</comment>
<evidence type="ECO:0000256" key="1">
    <source>
        <dbReference type="PROSITE-ProRule" id="PRU00339"/>
    </source>
</evidence>
<dbReference type="Gene3D" id="1.25.40.10">
    <property type="entry name" value="Tetratricopeptide repeat domain"/>
    <property type="match status" value="1"/>
</dbReference>
<dbReference type="InterPro" id="IPR036280">
    <property type="entry name" value="Multihaem_cyt_sf"/>
</dbReference>
<keyword evidence="5" id="KW-1185">Reference proteome</keyword>
<dbReference type="OrthoDB" id="9814800at2"/>
<dbReference type="SUPFAM" id="SSF81901">
    <property type="entry name" value="HCP-like"/>
    <property type="match status" value="1"/>
</dbReference>
<proteinExistence type="predicted"/>
<keyword evidence="3" id="KW-0812">Transmembrane</keyword>